<dbReference type="InterPro" id="IPR050238">
    <property type="entry name" value="DNA_Rep/Repair_Clamp_Loader"/>
</dbReference>
<keyword evidence="1" id="KW-0175">Coiled coil</keyword>
<dbReference type="RefSeq" id="WP_307904013.1">
    <property type="nucleotide sequence ID" value="NZ_AP027059.1"/>
</dbReference>
<dbReference type="Pfam" id="PF13177">
    <property type="entry name" value="DNA_pol3_delta2"/>
    <property type="match status" value="1"/>
</dbReference>
<organism evidence="2 3">
    <name type="scientific">Haliovirga abyssi</name>
    <dbReference type="NCBI Taxonomy" id="2996794"/>
    <lineage>
        <taxon>Bacteria</taxon>
        <taxon>Fusobacteriati</taxon>
        <taxon>Fusobacteriota</taxon>
        <taxon>Fusobacteriia</taxon>
        <taxon>Fusobacteriales</taxon>
        <taxon>Haliovirgaceae</taxon>
        <taxon>Haliovirga</taxon>
    </lineage>
</organism>
<dbReference type="Proteomes" id="UP001321582">
    <property type="component" value="Chromosome"/>
</dbReference>
<dbReference type="SUPFAM" id="SSF52540">
    <property type="entry name" value="P-loop containing nucleoside triphosphate hydrolases"/>
    <property type="match status" value="1"/>
</dbReference>
<dbReference type="PANTHER" id="PTHR11669:SF8">
    <property type="entry name" value="DNA POLYMERASE III SUBUNIT DELTA"/>
    <property type="match status" value="1"/>
</dbReference>
<name>A0AAU9DG15_9FUSO</name>
<keyword evidence="3" id="KW-1185">Reference proteome</keyword>
<evidence type="ECO:0000313" key="3">
    <source>
        <dbReference type="Proteomes" id="UP001321582"/>
    </source>
</evidence>
<dbReference type="InterPro" id="IPR027417">
    <property type="entry name" value="P-loop_NTPase"/>
</dbReference>
<dbReference type="GO" id="GO:0006261">
    <property type="term" value="P:DNA-templated DNA replication"/>
    <property type="evidence" value="ECO:0007669"/>
    <property type="project" value="TreeGrafter"/>
</dbReference>
<gene>
    <name evidence="2" type="ORF">HLVA_17420</name>
</gene>
<sequence length="336" mass="39422">MGFKDFLGDENAKKILTNELKMKKSSGTYLFYGKKGVNIFEFAINFAKAINCPEVENDYCDECRVCKSIDKKIYADLKILDMEDKSVKVEQVREMIIEASNSSYEGGAKIFILNKVNKLNKESANALLKTIEEPVKNTYFILLTHNLNLLKTIISRSSLVEIKPLSYKKLEVTEEIYDFFDGNMEEILESKNIKEFNNNFEEELSYENIFDNLKNYIELKNNLKEDLKDIETKESEMKDMSTQKIKFKVNIIKCIIDYINKKRFLSELEIIIFAEKLALEIGKNREFLRDILYIFLLKKQKIEKNIKNLEKLLEIKESLNYNVNVGLVSYNFFKNF</sequence>
<dbReference type="PANTHER" id="PTHR11669">
    <property type="entry name" value="REPLICATION FACTOR C / DNA POLYMERASE III GAMMA-TAU SUBUNIT"/>
    <property type="match status" value="1"/>
</dbReference>
<dbReference type="Gene3D" id="3.40.50.300">
    <property type="entry name" value="P-loop containing nucleotide triphosphate hydrolases"/>
    <property type="match status" value="1"/>
</dbReference>
<evidence type="ECO:0000313" key="2">
    <source>
        <dbReference type="EMBL" id="BDU51173.1"/>
    </source>
</evidence>
<dbReference type="EMBL" id="AP027059">
    <property type="protein sequence ID" value="BDU51173.1"/>
    <property type="molecule type" value="Genomic_DNA"/>
</dbReference>
<dbReference type="KEGG" id="haby:HLVA_17420"/>
<proteinExistence type="predicted"/>
<reference evidence="2 3" key="1">
    <citation type="submission" date="2022-11" db="EMBL/GenBank/DDBJ databases">
        <title>Haliovirga abyssi gen. nov., sp. nov., a mesophilic fermentative bacterium isolated from the Iheya North hydrothermal field and the proposal of Haliovirgaceae fam. nov.</title>
        <authorList>
            <person name="Miyazaki U."/>
            <person name="Tame A."/>
            <person name="Miyazaki J."/>
            <person name="Takai K."/>
            <person name="Sawayama S."/>
            <person name="Kitajima M."/>
            <person name="Okamoto A."/>
            <person name="Nakagawa S."/>
        </authorList>
    </citation>
    <scope>NUCLEOTIDE SEQUENCE [LARGE SCALE GENOMIC DNA]</scope>
    <source>
        <strain evidence="2 3">IC12</strain>
    </source>
</reference>
<dbReference type="AlphaFoldDB" id="A0AAU9DG15"/>
<accession>A0AAU9DG15</accession>
<protein>
    <submittedName>
        <fullName evidence="2">ATPase</fullName>
    </submittedName>
</protein>
<feature type="coiled-coil region" evidence="1">
    <location>
        <begin position="206"/>
        <end position="243"/>
    </location>
</feature>
<evidence type="ECO:0000256" key="1">
    <source>
        <dbReference type="SAM" id="Coils"/>
    </source>
</evidence>